<dbReference type="InterPro" id="IPR003694">
    <property type="entry name" value="NAD_synthase"/>
</dbReference>
<comment type="function">
    <text evidence="8">Catalyzes the ATP-dependent amidation of deamido-NAD to form NAD. Uses ammonia as a nitrogen source.</text>
</comment>
<feature type="binding site" description="in other chain" evidence="8">
    <location>
        <position position="120"/>
    </location>
    <ligand>
        <name>deamido-NAD(+)</name>
        <dbReference type="ChEBI" id="CHEBI:58437"/>
        <note>ligand shared between two neighboring subunits</note>
    </ligand>
</feature>
<dbReference type="InterPro" id="IPR022926">
    <property type="entry name" value="NH(3)-dep_NAD(+)_synth"/>
</dbReference>
<dbReference type="InterPro" id="IPR022310">
    <property type="entry name" value="NAD/GMP_synthase"/>
</dbReference>
<evidence type="ECO:0000256" key="8">
    <source>
        <dbReference type="HAMAP-Rule" id="MF_00193"/>
    </source>
</evidence>
<dbReference type="Gene3D" id="3.40.50.620">
    <property type="entry name" value="HUPs"/>
    <property type="match status" value="1"/>
</dbReference>
<evidence type="ECO:0000256" key="10">
    <source>
        <dbReference type="RuleBase" id="RU003812"/>
    </source>
</evidence>
<dbReference type="EC" id="6.3.1.5" evidence="8 10"/>
<feature type="binding site" description="in other chain" evidence="8">
    <location>
        <position position="153"/>
    </location>
    <ligand>
        <name>deamido-NAD(+)</name>
        <dbReference type="ChEBI" id="CHEBI:58437"/>
        <note>ligand shared between two neighboring subunits</note>
    </ligand>
</feature>
<dbReference type="HOGENOM" id="CLU_059327_1_1_2"/>
<keyword evidence="7 8" id="KW-0520">NAD</keyword>
<organism evidence="12 13">
    <name type="scientific">Candidatus Methanoplasma termitum</name>
    <dbReference type="NCBI Taxonomy" id="1577791"/>
    <lineage>
        <taxon>Archaea</taxon>
        <taxon>Methanobacteriati</taxon>
        <taxon>Thermoplasmatota</taxon>
        <taxon>Thermoplasmata</taxon>
        <taxon>Methanomassiliicoccales</taxon>
        <taxon>Methanomassiliicoccaceae</taxon>
        <taxon>Candidatus Methanoplasma</taxon>
    </lineage>
</organism>
<dbReference type="SUPFAM" id="SSF52402">
    <property type="entry name" value="Adenine nucleotide alpha hydrolases-like"/>
    <property type="match status" value="1"/>
</dbReference>
<dbReference type="EMBL" id="CP010070">
    <property type="protein sequence ID" value="AIZ56680.1"/>
    <property type="molecule type" value="Genomic_DNA"/>
</dbReference>
<dbReference type="InterPro" id="IPR014729">
    <property type="entry name" value="Rossmann-like_a/b/a_fold"/>
</dbReference>
<evidence type="ECO:0000313" key="13">
    <source>
        <dbReference type="Proteomes" id="UP000030787"/>
    </source>
</evidence>
<dbReference type="GO" id="GO:0046872">
    <property type="term" value="F:metal ion binding"/>
    <property type="evidence" value="ECO:0007669"/>
    <property type="project" value="UniProtKB-KW"/>
</dbReference>
<keyword evidence="13" id="KW-1185">Reference proteome</keyword>
<accession>A0A0A7LBZ8</accession>
<proteinExistence type="inferred from homology"/>
<dbReference type="GO" id="GO:0003952">
    <property type="term" value="F:NAD+ synthase (glutamine-hydrolyzing) activity"/>
    <property type="evidence" value="ECO:0007669"/>
    <property type="project" value="InterPro"/>
</dbReference>
<feature type="binding site" evidence="8">
    <location>
        <position position="169"/>
    </location>
    <ligand>
        <name>ATP</name>
        <dbReference type="ChEBI" id="CHEBI:30616"/>
    </ligand>
</feature>
<sequence length="265" mass="29387">MVVKALHTITEKDVDEIVDFIRGVVKRTGCKGIVMGVSGGLDSAVTAKLCADAIGPDNVLGIFMPSVLTPREDRDHTEEMSRSWNIGYEVVNVQPAIEAFTKTLASDVRAPLERGNISARCRMIVLYNRAKKLNYLVAGTSNRSEYMMGYFTKFGDGAYDIGPIIDLYKTQVWQVAEIIGVPKKVIEKVPTAGLWEGQTDEEEMGITYRHLDIILNGMSFGLSDEQIAKDAAIDISKVSEIRCTVSKMGHKRMQAYRPDICFNDP</sequence>
<feature type="binding site" evidence="8">
    <location>
        <position position="160"/>
    </location>
    <ligand>
        <name>deamido-NAD(+)</name>
        <dbReference type="ChEBI" id="CHEBI:58437"/>
        <note>ligand shared between two neighboring subunits</note>
    </ligand>
</feature>
<keyword evidence="2 8" id="KW-0436">Ligase</keyword>
<feature type="binding site" evidence="8">
    <location>
        <position position="191"/>
    </location>
    <ligand>
        <name>ATP</name>
        <dbReference type="ChEBI" id="CHEBI:30616"/>
    </ligand>
</feature>
<keyword evidence="3 8" id="KW-0479">Metal-binding</keyword>
<comment type="catalytic activity">
    <reaction evidence="8 10">
        <text>deamido-NAD(+) + NH4(+) + ATP = AMP + diphosphate + NAD(+) + H(+)</text>
        <dbReference type="Rhea" id="RHEA:21188"/>
        <dbReference type="ChEBI" id="CHEBI:15378"/>
        <dbReference type="ChEBI" id="CHEBI:28938"/>
        <dbReference type="ChEBI" id="CHEBI:30616"/>
        <dbReference type="ChEBI" id="CHEBI:33019"/>
        <dbReference type="ChEBI" id="CHEBI:57540"/>
        <dbReference type="ChEBI" id="CHEBI:58437"/>
        <dbReference type="ChEBI" id="CHEBI:456215"/>
        <dbReference type="EC" id="6.3.1.5"/>
    </reaction>
</comment>
<evidence type="ECO:0000256" key="4">
    <source>
        <dbReference type="ARBA" id="ARBA00022741"/>
    </source>
</evidence>
<feature type="binding site" evidence="8">
    <location>
        <position position="145"/>
    </location>
    <ligand>
        <name>Mg(2+)</name>
        <dbReference type="ChEBI" id="CHEBI:18420"/>
    </ligand>
</feature>
<dbReference type="STRING" id="1577791.Mpt1_c07990"/>
<evidence type="ECO:0000256" key="6">
    <source>
        <dbReference type="ARBA" id="ARBA00022842"/>
    </source>
</evidence>
<evidence type="ECO:0000256" key="9">
    <source>
        <dbReference type="RuleBase" id="RU003811"/>
    </source>
</evidence>
<dbReference type="Pfam" id="PF02540">
    <property type="entry name" value="NAD_synthase"/>
    <property type="match status" value="1"/>
</dbReference>
<evidence type="ECO:0000259" key="11">
    <source>
        <dbReference type="Pfam" id="PF02540"/>
    </source>
</evidence>
<dbReference type="GO" id="GO:0009435">
    <property type="term" value="P:NAD+ biosynthetic process"/>
    <property type="evidence" value="ECO:0007669"/>
    <property type="project" value="UniProtKB-UniRule"/>
</dbReference>
<dbReference type="Proteomes" id="UP000030787">
    <property type="component" value="Chromosome"/>
</dbReference>
<dbReference type="OrthoDB" id="39312at2157"/>
<dbReference type="CDD" id="cd00553">
    <property type="entry name" value="NAD_synthase"/>
    <property type="match status" value="1"/>
</dbReference>
<dbReference type="PANTHER" id="PTHR23090">
    <property type="entry name" value="NH 3 /GLUTAMINE-DEPENDENT NAD + SYNTHETASE"/>
    <property type="match status" value="1"/>
</dbReference>
<dbReference type="GO" id="GO:0005524">
    <property type="term" value="F:ATP binding"/>
    <property type="evidence" value="ECO:0007669"/>
    <property type="project" value="UniProtKB-UniRule"/>
</dbReference>
<evidence type="ECO:0000256" key="7">
    <source>
        <dbReference type="ARBA" id="ARBA00023027"/>
    </source>
</evidence>
<evidence type="ECO:0000256" key="1">
    <source>
        <dbReference type="ARBA" id="ARBA00005859"/>
    </source>
</evidence>
<keyword evidence="6 8" id="KW-0460">Magnesium</keyword>
<dbReference type="NCBIfam" id="NF010587">
    <property type="entry name" value="PRK13980.1"/>
    <property type="match status" value="1"/>
</dbReference>
<comment type="subunit">
    <text evidence="8">Homodimer.</text>
</comment>
<dbReference type="GO" id="GO:0008795">
    <property type="term" value="F:NAD+ synthase activity"/>
    <property type="evidence" value="ECO:0007669"/>
    <property type="project" value="UniProtKB-UniRule"/>
</dbReference>
<feature type="binding site" description="in other chain" evidence="8">
    <location>
        <begin position="250"/>
        <end position="251"/>
    </location>
    <ligand>
        <name>deamido-NAD(+)</name>
        <dbReference type="ChEBI" id="CHEBI:58437"/>
        <note>ligand shared between two neighboring subunits</note>
    </ligand>
</feature>
<comment type="pathway">
    <text evidence="8">Cofactor biosynthesis; NAD(+) biosynthesis; NAD(+) from deamido-NAD(+) (ammonia route): step 1/1.</text>
</comment>
<feature type="binding site" evidence="8">
    <location>
        <position position="140"/>
    </location>
    <ligand>
        <name>ATP</name>
        <dbReference type="ChEBI" id="CHEBI:30616"/>
    </ligand>
</feature>
<feature type="binding site" evidence="8">
    <location>
        <position position="42"/>
    </location>
    <ligand>
        <name>Mg(2+)</name>
        <dbReference type="ChEBI" id="CHEBI:18420"/>
    </ligand>
</feature>
<dbReference type="HAMAP" id="MF_00193">
    <property type="entry name" value="NadE_ammonia_dep"/>
    <property type="match status" value="1"/>
</dbReference>
<dbReference type="GO" id="GO:0004359">
    <property type="term" value="F:glutaminase activity"/>
    <property type="evidence" value="ECO:0007669"/>
    <property type="project" value="InterPro"/>
</dbReference>
<protein>
    <recommendedName>
        <fullName evidence="8 10">NH(3)-dependent NAD(+) synthetase</fullName>
        <ecNumber evidence="8 10">6.3.1.5</ecNumber>
    </recommendedName>
</protein>
<dbReference type="NCBIfam" id="TIGR00552">
    <property type="entry name" value="nadE"/>
    <property type="match status" value="1"/>
</dbReference>
<evidence type="ECO:0000256" key="5">
    <source>
        <dbReference type="ARBA" id="ARBA00022840"/>
    </source>
</evidence>
<evidence type="ECO:0000313" key="12">
    <source>
        <dbReference type="EMBL" id="AIZ56680.1"/>
    </source>
</evidence>
<dbReference type="GO" id="GO:0005737">
    <property type="term" value="C:cytoplasm"/>
    <property type="evidence" value="ECO:0007669"/>
    <property type="project" value="InterPro"/>
</dbReference>
<dbReference type="FunFam" id="3.40.50.620:FF:000106">
    <property type="entry name" value="Glutamine-dependent NAD(+) synthetase"/>
    <property type="match status" value="1"/>
</dbReference>
<name>A0A0A7LBZ8_9ARCH</name>
<evidence type="ECO:0000256" key="2">
    <source>
        <dbReference type="ARBA" id="ARBA00022598"/>
    </source>
</evidence>
<feature type="domain" description="NAD/GMP synthase" evidence="11">
    <location>
        <begin position="14"/>
        <end position="254"/>
    </location>
</feature>
<dbReference type="GeneID" id="24818468"/>
<dbReference type="RefSeq" id="WP_048112390.1">
    <property type="nucleotide sequence ID" value="NZ_CP010070.1"/>
</dbReference>
<reference evidence="12 13" key="1">
    <citation type="journal article" date="2014" name="Appl. Environ. Microbiol.">
        <title>Comparative Genome Analysis of 'Candidatus Methanoplasma termitum' Indicates a New Mode of Energy Metabolism in the Seventh Order of Methanogens.</title>
        <authorList>
            <person name="Lang K."/>
            <person name="Schuldes J."/>
            <person name="Klingl A."/>
            <person name="Poehlein A."/>
            <person name="Daniel R."/>
            <person name="Brune A."/>
        </authorList>
    </citation>
    <scope>NUCLEOTIDE SEQUENCE [LARGE SCALE GENOMIC DNA]</scope>
    <source>
        <strain evidence="13">Mpt1</strain>
    </source>
</reference>
<keyword evidence="4 8" id="KW-0547">Nucleotide-binding</keyword>
<evidence type="ECO:0000256" key="3">
    <source>
        <dbReference type="ARBA" id="ARBA00022723"/>
    </source>
</evidence>
<feature type="binding site" evidence="8">
    <location>
        <begin position="36"/>
        <end position="43"/>
    </location>
    <ligand>
        <name>ATP</name>
        <dbReference type="ChEBI" id="CHEBI:30616"/>
    </ligand>
</feature>
<dbReference type="AlphaFoldDB" id="A0A0A7LBZ8"/>
<comment type="similarity">
    <text evidence="1 8 9">Belongs to the NAD synthetase family.</text>
</comment>
<dbReference type="KEGG" id="mear:Mpt1_c07990"/>
<gene>
    <name evidence="8 12" type="primary">nadE</name>
    <name evidence="12" type="ORF">Mpt1_c07990</name>
</gene>
<dbReference type="UniPathway" id="UPA00253">
    <property type="reaction ID" value="UER00333"/>
</dbReference>
<dbReference type="PANTHER" id="PTHR23090:SF9">
    <property type="entry name" value="GLUTAMINE-DEPENDENT NAD(+) SYNTHETASE"/>
    <property type="match status" value="1"/>
</dbReference>
<keyword evidence="5 8" id="KW-0067">ATP-binding</keyword>